<dbReference type="Gene3D" id="3.40.50.720">
    <property type="entry name" value="NAD(P)-binding Rossmann-like Domain"/>
    <property type="match status" value="1"/>
</dbReference>
<dbReference type="Pfam" id="PF08240">
    <property type="entry name" value="ADH_N"/>
    <property type="match status" value="1"/>
</dbReference>
<dbReference type="InterPro" id="IPR036291">
    <property type="entry name" value="NAD(P)-bd_dom_sf"/>
</dbReference>
<dbReference type="InterPro" id="IPR020843">
    <property type="entry name" value="ER"/>
</dbReference>
<gene>
    <name evidence="4" type="ORF">L207DRAFT_551634</name>
</gene>
<dbReference type="Proteomes" id="UP000235786">
    <property type="component" value="Unassembled WGS sequence"/>
</dbReference>
<dbReference type="SMART" id="SM00829">
    <property type="entry name" value="PKS_ER"/>
    <property type="match status" value="1"/>
</dbReference>
<dbReference type="PANTHER" id="PTHR45348:SF5">
    <property type="entry name" value="OXIDOREDUCTASE, PUTATIVE (AFU_ORTHOLOGUE AFUA_8G01420)-RELATED"/>
    <property type="match status" value="1"/>
</dbReference>
<proteinExistence type="inferred from homology"/>
<dbReference type="SUPFAM" id="SSF51735">
    <property type="entry name" value="NAD(P)-binding Rossmann-fold domains"/>
    <property type="match status" value="1"/>
</dbReference>
<sequence>MGTMKEAHVHPNTSVTLHDVPIPSITHPYHLALMTISSCPNSGDDISGTVVSVGSAVHGFGPGDRVAALHELGTKHGSYAEYAIAYSWTAFHLDDSTSFEEACTVPMASFMAAIGLFAMLKATAGPWNVARWQGGRPLLVYGAASAVGSAVVRLAEIVGVHPVLCVAGRGIPFVEGLIQREKGDVVIDYRTGPENVLRELRKALGGQELEYVFDAISEKGSQDNYWPAMDPEHGKVTFVLGRHRDDIPPGIERSTTMAGSLWKELTPQRERNRLGMGVGGRGFGFVYSRLIGNWLQEKRWKVHPFEVVDEGLRGLETALKKLKKGKSSATKFVIRISNTPDLNR</sequence>
<evidence type="ECO:0000313" key="4">
    <source>
        <dbReference type="EMBL" id="PMD46544.1"/>
    </source>
</evidence>
<dbReference type="GO" id="GO:0016651">
    <property type="term" value="F:oxidoreductase activity, acting on NAD(P)H"/>
    <property type="evidence" value="ECO:0007669"/>
    <property type="project" value="InterPro"/>
</dbReference>
<accession>A0A2J6S6Z7</accession>
<protein>
    <submittedName>
        <fullName evidence="4">GroES-like protein</fullName>
    </submittedName>
</protein>
<evidence type="ECO:0000256" key="1">
    <source>
        <dbReference type="ARBA" id="ARBA00008072"/>
    </source>
</evidence>
<dbReference type="AlphaFoldDB" id="A0A2J6S6Z7"/>
<dbReference type="EMBL" id="KZ613939">
    <property type="protein sequence ID" value="PMD46544.1"/>
    <property type="molecule type" value="Genomic_DNA"/>
</dbReference>
<evidence type="ECO:0000256" key="2">
    <source>
        <dbReference type="ARBA" id="ARBA00023002"/>
    </source>
</evidence>
<dbReference type="InterPro" id="IPR013154">
    <property type="entry name" value="ADH-like_N"/>
</dbReference>
<dbReference type="InterPro" id="IPR047122">
    <property type="entry name" value="Trans-enoyl_RdTase-like"/>
</dbReference>
<evidence type="ECO:0000259" key="3">
    <source>
        <dbReference type="SMART" id="SM00829"/>
    </source>
</evidence>
<dbReference type="Gene3D" id="3.90.180.10">
    <property type="entry name" value="Medium-chain alcohol dehydrogenases, catalytic domain"/>
    <property type="match status" value="1"/>
</dbReference>
<keyword evidence="2" id="KW-0560">Oxidoreductase</keyword>
<dbReference type="OrthoDB" id="3233595at2759"/>
<dbReference type="SUPFAM" id="SSF50129">
    <property type="entry name" value="GroES-like"/>
    <property type="match status" value="1"/>
</dbReference>
<comment type="similarity">
    <text evidence="1">Belongs to the zinc-containing alcohol dehydrogenase family.</text>
</comment>
<reference evidence="4 5" key="1">
    <citation type="submission" date="2016-04" db="EMBL/GenBank/DDBJ databases">
        <title>A degradative enzymes factory behind the ericoid mycorrhizal symbiosis.</title>
        <authorList>
            <consortium name="DOE Joint Genome Institute"/>
            <person name="Martino E."/>
            <person name="Morin E."/>
            <person name="Grelet G."/>
            <person name="Kuo A."/>
            <person name="Kohler A."/>
            <person name="Daghino S."/>
            <person name="Barry K."/>
            <person name="Choi C."/>
            <person name="Cichocki N."/>
            <person name="Clum A."/>
            <person name="Copeland A."/>
            <person name="Hainaut M."/>
            <person name="Haridas S."/>
            <person name="Labutti K."/>
            <person name="Lindquist E."/>
            <person name="Lipzen A."/>
            <person name="Khouja H.-R."/>
            <person name="Murat C."/>
            <person name="Ohm R."/>
            <person name="Olson A."/>
            <person name="Spatafora J."/>
            <person name="Veneault-Fourrey C."/>
            <person name="Henrissat B."/>
            <person name="Grigoriev I."/>
            <person name="Martin F."/>
            <person name="Perotto S."/>
        </authorList>
    </citation>
    <scope>NUCLEOTIDE SEQUENCE [LARGE SCALE GENOMIC DNA]</scope>
    <source>
        <strain evidence="4 5">F</strain>
    </source>
</reference>
<dbReference type="STRING" id="1149755.A0A2J6S6Z7"/>
<evidence type="ECO:0000313" key="5">
    <source>
        <dbReference type="Proteomes" id="UP000235786"/>
    </source>
</evidence>
<dbReference type="InterPro" id="IPR011032">
    <property type="entry name" value="GroES-like_sf"/>
</dbReference>
<organism evidence="4 5">
    <name type="scientific">Hyaloscypha variabilis (strain UAMH 11265 / GT02V1 / F)</name>
    <name type="common">Meliniomyces variabilis</name>
    <dbReference type="NCBI Taxonomy" id="1149755"/>
    <lineage>
        <taxon>Eukaryota</taxon>
        <taxon>Fungi</taxon>
        <taxon>Dikarya</taxon>
        <taxon>Ascomycota</taxon>
        <taxon>Pezizomycotina</taxon>
        <taxon>Leotiomycetes</taxon>
        <taxon>Helotiales</taxon>
        <taxon>Hyaloscyphaceae</taxon>
        <taxon>Hyaloscypha</taxon>
        <taxon>Hyaloscypha variabilis</taxon>
    </lineage>
</organism>
<feature type="domain" description="Enoyl reductase (ER)" evidence="3">
    <location>
        <begin position="2"/>
        <end position="334"/>
    </location>
</feature>
<name>A0A2J6S6Z7_HYAVF</name>
<keyword evidence="5" id="KW-1185">Reference proteome</keyword>
<dbReference type="PANTHER" id="PTHR45348">
    <property type="entry name" value="HYPOTHETICAL OXIDOREDUCTASE (EUROFUNG)"/>
    <property type="match status" value="1"/>
</dbReference>